<evidence type="ECO:0000256" key="7">
    <source>
        <dbReference type="ARBA" id="ARBA00023136"/>
    </source>
</evidence>
<proteinExistence type="predicted"/>
<dbReference type="GO" id="GO:0007165">
    <property type="term" value="P:signal transduction"/>
    <property type="evidence" value="ECO:0007669"/>
    <property type="project" value="UniProtKB-KW"/>
</dbReference>
<dbReference type="Proteomes" id="UP000292052">
    <property type="component" value="Unassembled WGS sequence"/>
</dbReference>
<dbReference type="GO" id="GO:0005886">
    <property type="term" value="C:plasma membrane"/>
    <property type="evidence" value="ECO:0007669"/>
    <property type="project" value="UniProtKB-SubCell"/>
</dbReference>
<evidence type="ECO:0000256" key="4">
    <source>
        <dbReference type="ARBA" id="ARBA00022692"/>
    </source>
</evidence>
<feature type="non-terminal residue" evidence="11">
    <location>
        <position position="312"/>
    </location>
</feature>
<reference evidence="11 12" key="1">
    <citation type="submission" date="2017-03" db="EMBL/GenBank/DDBJ databases">
        <title>Genome of the blue death feigning beetle - Asbolus verrucosus.</title>
        <authorList>
            <person name="Rider S.D."/>
        </authorList>
    </citation>
    <scope>NUCLEOTIDE SEQUENCE [LARGE SCALE GENOMIC DNA]</scope>
    <source>
        <strain evidence="11">Butters</strain>
        <tissue evidence="11">Head and leg muscle</tissue>
    </source>
</reference>
<evidence type="ECO:0000256" key="8">
    <source>
        <dbReference type="ARBA" id="ARBA00023170"/>
    </source>
</evidence>
<keyword evidence="4 10" id="KW-0812">Transmembrane</keyword>
<evidence type="ECO:0000313" key="12">
    <source>
        <dbReference type="Proteomes" id="UP000292052"/>
    </source>
</evidence>
<dbReference type="PANTHER" id="PTHR21137:SF35">
    <property type="entry name" value="ODORANT RECEPTOR 19A-RELATED"/>
    <property type="match status" value="1"/>
</dbReference>
<keyword evidence="7 10" id="KW-0472">Membrane</keyword>
<dbReference type="OrthoDB" id="6762713at2759"/>
<evidence type="ECO:0000256" key="10">
    <source>
        <dbReference type="SAM" id="Phobius"/>
    </source>
</evidence>
<dbReference type="GO" id="GO:0005549">
    <property type="term" value="F:odorant binding"/>
    <property type="evidence" value="ECO:0007669"/>
    <property type="project" value="InterPro"/>
</dbReference>
<dbReference type="STRING" id="1661398.A0A482W811"/>
<keyword evidence="3" id="KW-0716">Sensory transduction</keyword>
<feature type="transmembrane region" description="Helical" evidence="10">
    <location>
        <begin position="31"/>
        <end position="51"/>
    </location>
</feature>
<evidence type="ECO:0000256" key="5">
    <source>
        <dbReference type="ARBA" id="ARBA00022725"/>
    </source>
</evidence>
<name>A0A482W811_ASBVE</name>
<keyword evidence="5" id="KW-0552">Olfaction</keyword>
<dbReference type="EMBL" id="QDEB01019027">
    <property type="protein sequence ID" value="RZC41244.1"/>
    <property type="molecule type" value="Genomic_DNA"/>
</dbReference>
<dbReference type="GO" id="GO:0004984">
    <property type="term" value="F:olfactory receptor activity"/>
    <property type="evidence" value="ECO:0007669"/>
    <property type="project" value="InterPro"/>
</dbReference>
<keyword evidence="8" id="KW-0675">Receptor</keyword>
<evidence type="ECO:0000256" key="3">
    <source>
        <dbReference type="ARBA" id="ARBA00022606"/>
    </source>
</evidence>
<comment type="subcellular location">
    <subcellularLocation>
        <location evidence="1">Cell membrane</location>
        <topology evidence="1">Multi-pass membrane protein</topology>
    </subcellularLocation>
</comment>
<protein>
    <submittedName>
        <fullName evidence="11">7tm 6 domain containing protein</fullName>
    </submittedName>
</protein>
<evidence type="ECO:0000256" key="9">
    <source>
        <dbReference type="ARBA" id="ARBA00023224"/>
    </source>
</evidence>
<dbReference type="InterPro" id="IPR004117">
    <property type="entry name" value="7tm6_olfct_rcpt"/>
</dbReference>
<evidence type="ECO:0000256" key="1">
    <source>
        <dbReference type="ARBA" id="ARBA00004651"/>
    </source>
</evidence>
<feature type="transmembrane region" description="Helical" evidence="10">
    <location>
        <begin position="171"/>
        <end position="193"/>
    </location>
</feature>
<keyword evidence="2" id="KW-1003">Cell membrane</keyword>
<dbReference type="PANTHER" id="PTHR21137">
    <property type="entry name" value="ODORANT RECEPTOR"/>
    <property type="match status" value="1"/>
</dbReference>
<feature type="transmembrane region" description="Helical" evidence="10">
    <location>
        <begin position="120"/>
        <end position="144"/>
    </location>
</feature>
<evidence type="ECO:0000256" key="2">
    <source>
        <dbReference type="ARBA" id="ARBA00022475"/>
    </source>
</evidence>
<organism evidence="11 12">
    <name type="scientific">Asbolus verrucosus</name>
    <name type="common">Desert ironclad beetle</name>
    <dbReference type="NCBI Taxonomy" id="1661398"/>
    <lineage>
        <taxon>Eukaryota</taxon>
        <taxon>Metazoa</taxon>
        <taxon>Ecdysozoa</taxon>
        <taxon>Arthropoda</taxon>
        <taxon>Hexapoda</taxon>
        <taxon>Insecta</taxon>
        <taxon>Pterygota</taxon>
        <taxon>Neoptera</taxon>
        <taxon>Endopterygota</taxon>
        <taxon>Coleoptera</taxon>
        <taxon>Polyphaga</taxon>
        <taxon>Cucujiformia</taxon>
        <taxon>Tenebrionidae</taxon>
        <taxon>Pimeliinae</taxon>
        <taxon>Asbolus</taxon>
    </lineage>
</organism>
<dbReference type="AlphaFoldDB" id="A0A482W811"/>
<dbReference type="Pfam" id="PF02949">
    <property type="entry name" value="7tm_6"/>
    <property type="match status" value="1"/>
</dbReference>
<comment type="caution">
    <text evidence="11">The sequence shown here is derived from an EMBL/GenBank/DDBJ whole genome shotgun (WGS) entry which is preliminary data.</text>
</comment>
<evidence type="ECO:0000256" key="6">
    <source>
        <dbReference type="ARBA" id="ARBA00022989"/>
    </source>
</evidence>
<evidence type="ECO:0000313" key="11">
    <source>
        <dbReference type="EMBL" id="RZC41244.1"/>
    </source>
</evidence>
<accession>A0A482W811</accession>
<gene>
    <name evidence="11" type="ORF">BDFB_010707</name>
</gene>
<keyword evidence="6 10" id="KW-1133">Transmembrane helix</keyword>
<keyword evidence="9" id="KW-0807">Transducer</keyword>
<keyword evidence="12" id="KW-1185">Reference proteome</keyword>
<sequence length="312" mass="36610">MDRKNDNFYFTINCLNKSGLRRSCSSPMKYVSVYVLLPLLLIFYGMVIFNFQYMNNDIVEISQVFDAVATFGQLVVRKLILLLHGDKIEEVIDERSHFLSYDLFGEELGRRYRNRMKFRITVIKFFWTVAFFTSFMFVLTPLFVKDVLLPHTCWIPGNNGILRIVIYNLEIIYYVELTLLIGVFDGIFLFTCLEIQIQFELLKRSIQSINFGLDSGEEYEKFCLVKLKTCSIHHNFLLGLSNFTQIVRSVLYIAVLNLQGALFFIPASDVEAEAETLPDEIYSTDWYNTKNRKIHKFILFWLIKAQRPMIMS</sequence>